<dbReference type="EMBL" id="KI964962">
    <property type="protein sequence ID" value="EUC27279.1"/>
    <property type="molecule type" value="Genomic_DNA"/>
</dbReference>
<protein>
    <submittedName>
        <fullName evidence="1">Uncharacterized protein</fullName>
    </submittedName>
</protein>
<sequence length="171" mass="19229">MSGPHMPVQFQMGDFGPHMDIRVGRLMEGLKEPVADVNGNERVSPVFIYGHIRIHLGRIKLKHVAQGPSHIRKLFGDEGVLQSATPAISHEAWRIMVRRAVSGLAMSSKNRRFGRKHYEKVHRLIFTEELIKVASSGHLQCSHRFEVVSECVDEGTVPKYHGTIDDTSNGR</sequence>
<dbReference type="HOGENOM" id="CLU_1562614_0_0_1"/>
<accession>W6XX22</accession>
<reference evidence="1 2" key="1">
    <citation type="journal article" date="2013" name="PLoS Genet.">
        <title>Comparative genome structure, secondary metabolite, and effector coding capacity across Cochliobolus pathogens.</title>
        <authorList>
            <person name="Condon B.J."/>
            <person name="Leng Y."/>
            <person name="Wu D."/>
            <person name="Bushley K.E."/>
            <person name="Ohm R.A."/>
            <person name="Otillar R."/>
            <person name="Martin J."/>
            <person name="Schackwitz W."/>
            <person name="Grimwood J."/>
            <person name="MohdZainudin N."/>
            <person name="Xue C."/>
            <person name="Wang R."/>
            <person name="Manning V.A."/>
            <person name="Dhillon B."/>
            <person name="Tu Z.J."/>
            <person name="Steffenson B.J."/>
            <person name="Salamov A."/>
            <person name="Sun H."/>
            <person name="Lowry S."/>
            <person name="LaButti K."/>
            <person name="Han J."/>
            <person name="Copeland A."/>
            <person name="Lindquist E."/>
            <person name="Barry K."/>
            <person name="Schmutz J."/>
            <person name="Baker S.E."/>
            <person name="Ciuffetti L.M."/>
            <person name="Grigoriev I.V."/>
            <person name="Zhong S."/>
            <person name="Turgeon B.G."/>
        </authorList>
    </citation>
    <scope>NUCLEOTIDE SEQUENCE [LARGE SCALE GENOMIC DNA]</scope>
    <source>
        <strain evidence="1 2">26-R-13</strain>
    </source>
</reference>
<dbReference type="RefSeq" id="XP_007718412.1">
    <property type="nucleotide sequence ID" value="XM_007720222.1"/>
</dbReference>
<name>W6XX22_COCC2</name>
<dbReference type="Proteomes" id="UP000053841">
    <property type="component" value="Unassembled WGS sequence"/>
</dbReference>
<gene>
    <name evidence="1" type="ORF">COCCADRAFT_31200</name>
</gene>
<dbReference type="GeneID" id="19146899"/>
<dbReference type="KEGG" id="bze:COCCADRAFT_31200"/>
<evidence type="ECO:0000313" key="2">
    <source>
        <dbReference type="Proteomes" id="UP000053841"/>
    </source>
</evidence>
<evidence type="ECO:0000313" key="1">
    <source>
        <dbReference type="EMBL" id="EUC27279.1"/>
    </source>
</evidence>
<organism evidence="1 2">
    <name type="scientific">Cochliobolus carbonum (strain 26-R-13)</name>
    <name type="common">Maize leaf spot fungus</name>
    <name type="synonym">Bipolaris zeicola</name>
    <dbReference type="NCBI Taxonomy" id="930089"/>
    <lineage>
        <taxon>Eukaryota</taxon>
        <taxon>Fungi</taxon>
        <taxon>Dikarya</taxon>
        <taxon>Ascomycota</taxon>
        <taxon>Pezizomycotina</taxon>
        <taxon>Dothideomycetes</taxon>
        <taxon>Pleosporomycetidae</taxon>
        <taxon>Pleosporales</taxon>
        <taxon>Pleosporineae</taxon>
        <taxon>Pleosporaceae</taxon>
        <taxon>Bipolaris</taxon>
    </lineage>
</organism>
<keyword evidence="2" id="KW-1185">Reference proteome</keyword>
<dbReference type="AlphaFoldDB" id="W6XX22"/>
<proteinExistence type="predicted"/>